<dbReference type="PANTHER" id="PTHR46108">
    <property type="entry name" value="BLUE CHEESE"/>
    <property type="match status" value="1"/>
</dbReference>
<keyword evidence="1" id="KW-0853">WD repeat</keyword>
<dbReference type="OrthoDB" id="10018316at2759"/>
<dbReference type="AlphaFoldDB" id="A0A3S5CML2"/>
<sequence>MSLGPKTLIECMAAAGLPSTLVKCLYIFLDLPPQENAESSQCRLRFQATFRNLLQRICLHHEAAEEIARKDALRYLFSAAADWCPPHNKYWRHSTVAVLSTLAQNSISSVVIHYVHNSGCMAECLKNIKNRLLPCEAVDSFITLLHFLRESSIISQTILDDFRENQGYLQAGDFLLK</sequence>
<protein>
    <submittedName>
        <fullName evidence="2">Uncharacterized protein</fullName>
    </submittedName>
</protein>
<organism evidence="2 3">
    <name type="scientific">Protopolystoma xenopodis</name>
    <dbReference type="NCBI Taxonomy" id="117903"/>
    <lineage>
        <taxon>Eukaryota</taxon>
        <taxon>Metazoa</taxon>
        <taxon>Spiralia</taxon>
        <taxon>Lophotrochozoa</taxon>
        <taxon>Platyhelminthes</taxon>
        <taxon>Monogenea</taxon>
        <taxon>Polyopisthocotylea</taxon>
        <taxon>Polystomatidea</taxon>
        <taxon>Polystomatidae</taxon>
        <taxon>Protopolystoma</taxon>
    </lineage>
</organism>
<dbReference type="PANTHER" id="PTHR46108:SF4">
    <property type="entry name" value="BLUE CHEESE"/>
    <property type="match status" value="1"/>
</dbReference>
<dbReference type="Proteomes" id="UP000784294">
    <property type="component" value="Unassembled WGS sequence"/>
</dbReference>
<dbReference type="InterPro" id="IPR051944">
    <property type="entry name" value="BEACH_domain_protein"/>
</dbReference>
<evidence type="ECO:0000256" key="1">
    <source>
        <dbReference type="ARBA" id="ARBA00022574"/>
    </source>
</evidence>
<accession>A0A3S5CML2</accession>
<dbReference type="EMBL" id="CAAALY010049696">
    <property type="protein sequence ID" value="VEL21121.1"/>
    <property type="molecule type" value="Genomic_DNA"/>
</dbReference>
<keyword evidence="3" id="KW-1185">Reference proteome</keyword>
<proteinExistence type="predicted"/>
<comment type="caution">
    <text evidence="2">The sequence shown here is derived from an EMBL/GenBank/DDBJ whole genome shotgun (WGS) entry which is preliminary data.</text>
</comment>
<name>A0A3S5CML2_9PLAT</name>
<evidence type="ECO:0000313" key="2">
    <source>
        <dbReference type="EMBL" id="VEL21121.1"/>
    </source>
</evidence>
<gene>
    <name evidence="2" type="ORF">PXEA_LOCUS14561</name>
</gene>
<reference evidence="2" key="1">
    <citation type="submission" date="2018-11" db="EMBL/GenBank/DDBJ databases">
        <authorList>
            <consortium name="Pathogen Informatics"/>
        </authorList>
    </citation>
    <scope>NUCLEOTIDE SEQUENCE</scope>
</reference>
<evidence type="ECO:0000313" key="3">
    <source>
        <dbReference type="Proteomes" id="UP000784294"/>
    </source>
</evidence>